<dbReference type="InterPro" id="IPR006665">
    <property type="entry name" value="OmpA-like"/>
</dbReference>
<dbReference type="PRINTS" id="PR01021">
    <property type="entry name" value="OMPADOMAIN"/>
</dbReference>
<sequence>MRKLLFIAAIHLILLSCKSDKKTEKEADVQMEATTPQTVEINKTQAAFKDFDWSTIPLSKVDIGNFPYLSAPEGFMIRKEGIHEKAENGMTKYSDFNKLITYTGTNFFNAEGKKAELDFAMTDPNTEFKQYLFDQSMEQHLASIGAHLIFKGQIPREQIENLNKEDDKTVFNYIQGDPYNSSPVKHYALNHLNGKIIFQVWSNSARAEIGIVELKGFNQTIKPPTASEMKSDIDKIGKAILNINFDTDKATLKPDGQKLVAEIFTLLNENDSLKISIEGHTDSSGDAERNKQLSIDRANTVMYALAAKGIAIHRLQAKGFGASNPLLPNNSEESKAKNRRVELVKIH</sequence>
<dbReference type="Proteomes" id="UP000030786">
    <property type="component" value="Chromosome"/>
</dbReference>
<dbReference type="EMBL" id="CP009976">
    <property type="protein sequence ID" value="AIZ40736.1"/>
    <property type="molecule type" value="Genomic_DNA"/>
</dbReference>
<dbReference type="PROSITE" id="PS51257">
    <property type="entry name" value="PROKAR_LIPOPROTEIN"/>
    <property type="match status" value="1"/>
</dbReference>
<keyword evidence="2 4" id="KW-0472">Membrane</keyword>
<evidence type="ECO:0000256" key="2">
    <source>
        <dbReference type="ARBA" id="ARBA00023136"/>
    </source>
</evidence>
<evidence type="ECO:0000256" key="5">
    <source>
        <dbReference type="SAM" id="MobiDB-lite"/>
    </source>
</evidence>
<dbReference type="AlphaFoldDB" id="A0AAU8RA27"/>
<dbReference type="PANTHER" id="PTHR30329:SF21">
    <property type="entry name" value="LIPOPROTEIN YIAD-RELATED"/>
    <property type="match status" value="1"/>
</dbReference>
<dbReference type="GeneID" id="78059819"/>
<proteinExistence type="predicted"/>
<dbReference type="KEGG" id="cbat:M666_03615"/>
<dbReference type="PROSITE" id="PS51123">
    <property type="entry name" value="OMPA_2"/>
    <property type="match status" value="1"/>
</dbReference>
<feature type="domain" description="OmpA-like" evidence="6">
    <location>
        <begin position="232"/>
        <end position="347"/>
    </location>
</feature>
<feature type="compositionally biased region" description="Basic and acidic residues" evidence="5">
    <location>
        <begin position="332"/>
        <end position="347"/>
    </location>
</feature>
<reference evidence="7 8" key="1">
    <citation type="journal article" date="2014" name="Environ. Microbiol.">
        <title>Contrasting genomic patterns and infection strategies of two co-existing Bacteroidetes podovirus genera.</title>
        <authorList>
            <person name="Holmfeldt K."/>
            <person name="Howard-Varona C."/>
            <person name="Solonenko N."/>
            <person name="Sullivan M.B."/>
        </authorList>
    </citation>
    <scope>NUCLEOTIDE SEQUENCE [LARGE SCALE GENOMIC DNA]</scope>
    <source>
        <strain evidence="7 8">18</strain>
    </source>
</reference>
<accession>A0AAU8RA27</accession>
<dbReference type="RefSeq" id="WP_029447716.1">
    <property type="nucleotide sequence ID" value="NZ_CP009976.1"/>
</dbReference>
<protein>
    <recommendedName>
        <fullName evidence="6">OmpA-like domain-containing protein</fullName>
    </recommendedName>
</protein>
<dbReference type="Pfam" id="PF00691">
    <property type="entry name" value="OmpA"/>
    <property type="match status" value="1"/>
</dbReference>
<keyword evidence="3" id="KW-0998">Cell outer membrane</keyword>
<gene>
    <name evidence="7" type="ORF">M666_03615</name>
</gene>
<name>A0AAU8RA27_9FLAO</name>
<evidence type="ECO:0000256" key="1">
    <source>
        <dbReference type="ARBA" id="ARBA00004442"/>
    </source>
</evidence>
<dbReference type="InterPro" id="IPR036737">
    <property type="entry name" value="OmpA-like_sf"/>
</dbReference>
<dbReference type="SUPFAM" id="SSF103088">
    <property type="entry name" value="OmpA-like"/>
    <property type="match status" value="1"/>
</dbReference>
<organism evidence="7 8">
    <name type="scientific">Cellulophaga baltica 18</name>
    <dbReference type="NCBI Taxonomy" id="1348584"/>
    <lineage>
        <taxon>Bacteria</taxon>
        <taxon>Pseudomonadati</taxon>
        <taxon>Bacteroidota</taxon>
        <taxon>Flavobacteriia</taxon>
        <taxon>Flavobacteriales</taxon>
        <taxon>Flavobacteriaceae</taxon>
        <taxon>Cellulophaga</taxon>
    </lineage>
</organism>
<comment type="subcellular location">
    <subcellularLocation>
        <location evidence="1">Cell outer membrane</location>
    </subcellularLocation>
</comment>
<evidence type="ECO:0000256" key="3">
    <source>
        <dbReference type="ARBA" id="ARBA00023237"/>
    </source>
</evidence>
<dbReference type="Gene3D" id="3.30.1330.60">
    <property type="entry name" value="OmpA-like domain"/>
    <property type="match status" value="1"/>
</dbReference>
<dbReference type="PANTHER" id="PTHR30329">
    <property type="entry name" value="STATOR ELEMENT OF FLAGELLAR MOTOR COMPLEX"/>
    <property type="match status" value="1"/>
</dbReference>
<feature type="region of interest" description="Disordered" evidence="5">
    <location>
        <begin position="322"/>
        <end position="347"/>
    </location>
</feature>
<evidence type="ECO:0000313" key="7">
    <source>
        <dbReference type="EMBL" id="AIZ40736.1"/>
    </source>
</evidence>
<evidence type="ECO:0000259" key="6">
    <source>
        <dbReference type="PROSITE" id="PS51123"/>
    </source>
</evidence>
<dbReference type="InterPro" id="IPR050330">
    <property type="entry name" value="Bact_OuterMem_StrucFunc"/>
</dbReference>
<dbReference type="CDD" id="cd07185">
    <property type="entry name" value="OmpA_C-like"/>
    <property type="match status" value="1"/>
</dbReference>
<evidence type="ECO:0000313" key="8">
    <source>
        <dbReference type="Proteomes" id="UP000030786"/>
    </source>
</evidence>
<evidence type="ECO:0000256" key="4">
    <source>
        <dbReference type="PROSITE-ProRule" id="PRU00473"/>
    </source>
</evidence>
<dbReference type="GO" id="GO:0009279">
    <property type="term" value="C:cell outer membrane"/>
    <property type="evidence" value="ECO:0007669"/>
    <property type="project" value="UniProtKB-SubCell"/>
</dbReference>
<dbReference type="InterPro" id="IPR006664">
    <property type="entry name" value="OMP_bac"/>
</dbReference>